<dbReference type="Gene3D" id="1.25.40.20">
    <property type="entry name" value="Ankyrin repeat-containing domain"/>
    <property type="match status" value="2"/>
</dbReference>
<protein>
    <recommendedName>
        <fullName evidence="9">PGG domain-containing protein</fullName>
    </recommendedName>
</protein>
<evidence type="ECO:0000256" key="2">
    <source>
        <dbReference type="ARBA" id="ARBA00022692"/>
    </source>
</evidence>
<dbReference type="PANTHER" id="PTHR24186:SF37">
    <property type="entry name" value="PGG DOMAIN-CONTAINING PROTEIN"/>
    <property type="match status" value="1"/>
</dbReference>
<feature type="transmembrane region" description="Helical" evidence="8">
    <location>
        <begin position="375"/>
        <end position="398"/>
    </location>
</feature>
<dbReference type="Proteomes" id="UP001168098">
    <property type="component" value="Unassembled WGS sequence"/>
</dbReference>
<evidence type="ECO:0000313" key="10">
    <source>
        <dbReference type="EMBL" id="KAJ9688053.1"/>
    </source>
</evidence>
<proteinExistence type="predicted"/>
<dbReference type="EMBL" id="JARBHA010000011">
    <property type="protein sequence ID" value="KAJ9688053.1"/>
    <property type="molecule type" value="Genomic_DNA"/>
</dbReference>
<dbReference type="Pfam" id="PF12796">
    <property type="entry name" value="Ank_2"/>
    <property type="match status" value="2"/>
</dbReference>
<evidence type="ECO:0000256" key="5">
    <source>
        <dbReference type="ARBA" id="ARBA00023043"/>
    </source>
</evidence>
<evidence type="ECO:0000313" key="11">
    <source>
        <dbReference type="Proteomes" id="UP001168098"/>
    </source>
</evidence>
<comment type="subcellular location">
    <subcellularLocation>
        <location evidence="1">Membrane</location>
        <topology evidence="1">Multi-pass membrane protein</topology>
    </subcellularLocation>
</comment>
<feature type="transmembrane region" description="Helical" evidence="8">
    <location>
        <begin position="410"/>
        <end position="442"/>
    </location>
</feature>
<evidence type="ECO:0000259" key="9">
    <source>
        <dbReference type="Pfam" id="PF13962"/>
    </source>
</evidence>
<keyword evidence="3" id="KW-0677">Repeat</keyword>
<keyword evidence="4 8" id="KW-1133">Transmembrane helix</keyword>
<evidence type="ECO:0000256" key="6">
    <source>
        <dbReference type="ARBA" id="ARBA00023136"/>
    </source>
</evidence>
<comment type="caution">
    <text evidence="10">The sequence shown here is derived from an EMBL/GenBank/DDBJ whole genome shotgun (WGS) entry which is preliminary data.</text>
</comment>
<dbReference type="PROSITE" id="PS50088">
    <property type="entry name" value="ANK_REPEAT"/>
    <property type="match status" value="2"/>
</dbReference>
<dbReference type="Pfam" id="PF13962">
    <property type="entry name" value="PGG"/>
    <property type="match status" value="1"/>
</dbReference>
<evidence type="ECO:0000256" key="1">
    <source>
        <dbReference type="ARBA" id="ARBA00004141"/>
    </source>
</evidence>
<dbReference type="GO" id="GO:0005886">
    <property type="term" value="C:plasma membrane"/>
    <property type="evidence" value="ECO:0007669"/>
    <property type="project" value="TreeGrafter"/>
</dbReference>
<accession>A0AA38ZFD3</accession>
<reference evidence="10 11" key="1">
    <citation type="journal article" date="2023" name="BMC Biotechnol.">
        <title>Vitis rotundifolia cv Carlos genome sequencing.</title>
        <authorList>
            <person name="Huff M."/>
            <person name="Hulse-Kemp A."/>
            <person name="Scheffler B."/>
            <person name="Youngblood R."/>
            <person name="Simpson S."/>
            <person name="Babiker E."/>
            <person name="Staton M."/>
        </authorList>
    </citation>
    <scope>NUCLEOTIDE SEQUENCE [LARGE SCALE GENOMIC DNA]</scope>
    <source>
        <tissue evidence="10">Leaf</tissue>
    </source>
</reference>
<feature type="repeat" description="ANK" evidence="7">
    <location>
        <begin position="84"/>
        <end position="111"/>
    </location>
</feature>
<dbReference type="PROSITE" id="PS50297">
    <property type="entry name" value="ANK_REP_REGION"/>
    <property type="match status" value="2"/>
</dbReference>
<dbReference type="SUPFAM" id="SSF48403">
    <property type="entry name" value="Ankyrin repeat"/>
    <property type="match status" value="1"/>
</dbReference>
<sequence>MRKNEEVYNRSVREREKRLYEASVDGSVNSLKQLMAEDPLALARASVTCFDETPLHIAAMLGHLDFAKALASHKPDMAMAIDLQGRSPLHLASANGHIEIVNMLLSLNSNICLICDEDGRTPLHLAVMKGHVEVTRELVRARPEVTGHKLDHGETILHSIESVREAEFINARDDYGNTVLHTATTLKQLETVRYLLNGNMVEVNALNDSGLTALDVIEHMLRDLKSMEIRESLSKVGALRARTVPAIAMVIGESRLDFVAQPLDVSPRISSPRAISRGISIKKRLENQENWLKNKREALMITTGVIAAMAYQAGLNPPRGIWQDDKSNRDAGKSIMGDYCPCGYRSFRIYNTVALVTSLSTIFLLISGIPMKKRVFMSILMVIMWVTITCTALAYLISLWVVSPYHEMTVIVYVITISILIGLGLIGIVFLVHFVHFLIWCVRKVRKFKNERAIKP</sequence>
<keyword evidence="11" id="KW-1185">Reference proteome</keyword>
<keyword evidence="2 8" id="KW-0812">Transmembrane</keyword>
<keyword evidence="5 7" id="KW-0040">ANK repeat</keyword>
<dbReference type="InterPro" id="IPR002110">
    <property type="entry name" value="Ankyrin_rpt"/>
</dbReference>
<evidence type="ECO:0000256" key="8">
    <source>
        <dbReference type="SAM" id="Phobius"/>
    </source>
</evidence>
<dbReference type="SMART" id="SM00248">
    <property type="entry name" value="ANK"/>
    <property type="match status" value="4"/>
</dbReference>
<feature type="domain" description="PGG" evidence="9">
    <location>
        <begin position="290"/>
        <end position="402"/>
    </location>
</feature>
<organism evidence="10 11">
    <name type="scientific">Vitis rotundifolia</name>
    <name type="common">Muscadine grape</name>
    <dbReference type="NCBI Taxonomy" id="103349"/>
    <lineage>
        <taxon>Eukaryota</taxon>
        <taxon>Viridiplantae</taxon>
        <taxon>Streptophyta</taxon>
        <taxon>Embryophyta</taxon>
        <taxon>Tracheophyta</taxon>
        <taxon>Spermatophyta</taxon>
        <taxon>Magnoliopsida</taxon>
        <taxon>eudicotyledons</taxon>
        <taxon>Gunneridae</taxon>
        <taxon>Pentapetalae</taxon>
        <taxon>rosids</taxon>
        <taxon>Vitales</taxon>
        <taxon>Vitaceae</taxon>
        <taxon>Viteae</taxon>
        <taxon>Vitis</taxon>
    </lineage>
</organism>
<evidence type="ECO:0000256" key="7">
    <source>
        <dbReference type="PROSITE-ProRule" id="PRU00023"/>
    </source>
</evidence>
<gene>
    <name evidence="10" type="ORF">PVL29_014010</name>
</gene>
<dbReference type="InterPro" id="IPR026961">
    <property type="entry name" value="PGG_dom"/>
</dbReference>
<evidence type="ECO:0000256" key="4">
    <source>
        <dbReference type="ARBA" id="ARBA00022989"/>
    </source>
</evidence>
<evidence type="ECO:0000256" key="3">
    <source>
        <dbReference type="ARBA" id="ARBA00022737"/>
    </source>
</evidence>
<dbReference type="InterPro" id="IPR036770">
    <property type="entry name" value="Ankyrin_rpt-contain_sf"/>
</dbReference>
<feature type="transmembrane region" description="Helical" evidence="8">
    <location>
        <begin position="349"/>
        <end position="368"/>
    </location>
</feature>
<dbReference type="PANTHER" id="PTHR24186">
    <property type="entry name" value="PROTEIN PHOSPHATASE 1 REGULATORY SUBUNIT"/>
    <property type="match status" value="1"/>
</dbReference>
<feature type="repeat" description="ANK" evidence="7">
    <location>
        <begin position="118"/>
        <end position="140"/>
    </location>
</feature>
<name>A0AA38ZFD3_VITRO</name>
<dbReference type="AlphaFoldDB" id="A0AA38ZFD3"/>
<keyword evidence="6 8" id="KW-0472">Membrane</keyword>